<reference evidence="1 2" key="1">
    <citation type="submission" date="2024-01" db="EMBL/GenBank/DDBJ databases">
        <title>The genomes of 5 underutilized Papilionoideae crops provide insights into root nodulation and disease resistanc.</title>
        <authorList>
            <person name="Jiang F."/>
        </authorList>
    </citation>
    <scope>NUCLEOTIDE SEQUENCE [LARGE SCALE GENOMIC DNA]</scope>
    <source>
        <strain evidence="1">DUOXIRENSHENG_FW03</strain>
        <tissue evidence="1">Leaves</tissue>
    </source>
</reference>
<keyword evidence="2" id="KW-1185">Reference proteome</keyword>
<evidence type="ECO:0000313" key="2">
    <source>
        <dbReference type="Proteomes" id="UP001386955"/>
    </source>
</evidence>
<dbReference type="Proteomes" id="UP001386955">
    <property type="component" value="Unassembled WGS sequence"/>
</dbReference>
<accession>A0AAN9SP13</accession>
<gene>
    <name evidence="1" type="ORF">VNO78_12465</name>
</gene>
<sequence length="144" mass="16086">MSGMFGLLFLTHQASDAIWSDMFIREHEVMASTSKANTPRVINWILSPRCLTLSTAPMSLTSGYWKYIGGCCRAKWKGTIYGSVAQNACNPVAMLPLTFGNCVGFRIPTFKSRRSVTRIDIYISNQSSLLEHTPFEISMIRSPP</sequence>
<proteinExistence type="predicted"/>
<dbReference type="AlphaFoldDB" id="A0AAN9SP13"/>
<protein>
    <submittedName>
        <fullName evidence="1">Uncharacterized protein</fullName>
    </submittedName>
</protein>
<organism evidence="1 2">
    <name type="scientific">Psophocarpus tetragonolobus</name>
    <name type="common">Winged bean</name>
    <name type="synonym">Dolichos tetragonolobus</name>
    <dbReference type="NCBI Taxonomy" id="3891"/>
    <lineage>
        <taxon>Eukaryota</taxon>
        <taxon>Viridiplantae</taxon>
        <taxon>Streptophyta</taxon>
        <taxon>Embryophyta</taxon>
        <taxon>Tracheophyta</taxon>
        <taxon>Spermatophyta</taxon>
        <taxon>Magnoliopsida</taxon>
        <taxon>eudicotyledons</taxon>
        <taxon>Gunneridae</taxon>
        <taxon>Pentapetalae</taxon>
        <taxon>rosids</taxon>
        <taxon>fabids</taxon>
        <taxon>Fabales</taxon>
        <taxon>Fabaceae</taxon>
        <taxon>Papilionoideae</taxon>
        <taxon>50 kb inversion clade</taxon>
        <taxon>NPAAA clade</taxon>
        <taxon>indigoferoid/millettioid clade</taxon>
        <taxon>Phaseoleae</taxon>
        <taxon>Psophocarpus</taxon>
    </lineage>
</organism>
<comment type="caution">
    <text evidence="1">The sequence shown here is derived from an EMBL/GenBank/DDBJ whole genome shotgun (WGS) entry which is preliminary data.</text>
</comment>
<evidence type="ECO:0000313" key="1">
    <source>
        <dbReference type="EMBL" id="KAK7401146.1"/>
    </source>
</evidence>
<name>A0AAN9SP13_PSOTE</name>
<dbReference type="EMBL" id="JAYMYS010000003">
    <property type="protein sequence ID" value="KAK7401146.1"/>
    <property type="molecule type" value="Genomic_DNA"/>
</dbReference>